<dbReference type="EMBL" id="PXYV01000014">
    <property type="protein sequence ID" value="PSR22636.1"/>
    <property type="molecule type" value="Genomic_DNA"/>
</dbReference>
<evidence type="ECO:0000256" key="1">
    <source>
        <dbReference type="SAM" id="Phobius"/>
    </source>
</evidence>
<accession>A0A2T2WK91</accession>
<feature type="transmembrane region" description="Helical" evidence="1">
    <location>
        <begin position="99"/>
        <end position="120"/>
    </location>
</feature>
<feature type="transmembrane region" description="Helical" evidence="1">
    <location>
        <begin position="437"/>
        <end position="458"/>
    </location>
</feature>
<sequence length="529" mass="59426">MTVQNAAGRDGGWERLRAQVQEANPDLQDALDVAAVLESLGWTDRQMERRFGFPDVFAAAEELYAGIRRQVTQTAIPVQVHVPRSALVWSVIRDLGHGLTFTLPMIVSVAAMITLHISFASYQYFSVPNATAIALATFFSFLTTGGFTQAMTNIYYVLTGMQKVSEIEATVFLVMRWSIVVTLAFAALVIVGDFVFPIMPESLVLLMILYMVMLSLLWLSFTGLYILRREYFLAFITAFAIAIAYLLHRQGLAVQWAQMVAIAAASLTGIVTSLVIFRRRTRGFESLQGVFQTRLAQLAHGATPYFIYGLLYFIFVYVDRLVAWSSQTTYLPYNIWFRGQYELGMDWSLVALFLPLSIAEVLISTVMRRIENLEHQLHVREAGDLLHSMQRTYFTLLTIFVGISVVGVLLTHIGVGLLAPLRLFRLSVPVHGVEPFVFTWSSWSYVLFSVAIFNILMLFTLSHPQPALRVLIYGIGIDLLSGVLATQILNGYQYAVIGLFIGALFIAAYSTRMVLSLLPQLDYYLYRLA</sequence>
<feature type="transmembrane region" description="Helical" evidence="1">
    <location>
        <begin position="231"/>
        <end position="248"/>
    </location>
</feature>
<feature type="transmembrane region" description="Helical" evidence="1">
    <location>
        <begin position="495"/>
        <end position="518"/>
    </location>
</feature>
<feature type="transmembrane region" description="Helical" evidence="1">
    <location>
        <begin position="203"/>
        <end position="224"/>
    </location>
</feature>
<reference evidence="2 3" key="1">
    <citation type="journal article" date="2014" name="BMC Genomics">
        <title>Comparison of environmental and isolate Sulfobacillus genomes reveals diverse carbon, sulfur, nitrogen, and hydrogen metabolisms.</title>
        <authorList>
            <person name="Justice N.B."/>
            <person name="Norman A."/>
            <person name="Brown C.T."/>
            <person name="Singh A."/>
            <person name="Thomas B.C."/>
            <person name="Banfield J.F."/>
        </authorList>
    </citation>
    <scope>NUCLEOTIDE SEQUENCE [LARGE SCALE GENOMIC DNA]</scope>
    <source>
        <strain evidence="2">AMDSBA3</strain>
    </source>
</reference>
<dbReference type="AlphaFoldDB" id="A0A2T2WK91"/>
<evidence type="ECO:0000313" key="3">
    <source>
        <dbReference type="Proteomes" id="UP000241848"/>
    </source>
</evidence>
<comment type="caution">
    <text evidence="2">The sequence shown here is derived from an EMBL/GenBank/DDBJ whole genome shotgun (WGS) entry which is preliminary data.</text>
</comment>
<gene>
    <name evidence="2" type="ORF">C7B45_06175</name>
</gene>
<feature type="transmembrane region" description="Helical" evidence="1">
    <location>
        <begin position="393"/>
        <end position="417"/>
    </location>
</feature>
<keyword evidence="1" id="KW-1133">Transmembrane helix</keyword>
<keyword evidence="1" id="KW-0472">Membrane</keyword>
<feature type="transmembrane region" description="Helical" evidence="1">
    <location>
        <begin position="132"/>
        <end position="158"/>
    </location>
</feature>
<feature type="transmembrane region" description="Helical" evidence="1">
    <location>
        <begin position="170"/>
        <end position="191"/>
    </location>
</feature>
<feature type="transmembrane region" description="Helical" evidence="1">
    <location>
        <begin position="470"/>
        <end position="489"/>
    </location>
</feature>
<name>A0A2T2WK91_9FIRM</name>
<protein>
    <submittedName>
        <fullName evidence="2">Uncharacterized protein</fullName>
    </submittedName>
</protein>
<keyword evidence="1" id="KW-0812">Transmembrane</keyword>
<feature type="transmembrane region" description="Helical" evidence="1">
    <location>
        <begin position="347"/>
        <end position="367"/>
    </location>
</feature>
<proteinExistence type="predicted"/>
<evidence type="ECO:0000313" key="2">
    <source>
        <dbReference type="EMBL" id="PSR22636.1"/>
    </source>
</evidence>
<dbReference type="Proteomes" id="UP000241848">
    <property type="component" value="Unassembled WGS sequence"/>
</dbReference>
<feature type="transmembrane region" description="Helical" evidence="1">
    <location>
        <begin position="298"/>
        <end position="318"/>
    </location>
</feature>
<feature type="transmembrane region" description="Helical" evidence="1">
    <location>
        <begin position="254"/>
        <end position="277"/>
    </location>
</feature>
<organism evidence="2 3">
    <name type="scientific">Sulfobacillus acidophilus</name>
    <dbReference type="NCBI Taxonomy" id="53633"/>
    <lineage>
        <taxon>Bacteria</taxon>
        <taxon>Bacillati</taxon>
        <taxon>Bacillota</taxon>
        <taxon>Clostridia</taxon>
        <taxon>Eubacteriales</taxon>
        <taxon>Clostridiales Family XVII. Incertae Sedis</taxon>
        <taxon>Sulfobacillus</taxon>
    </lineage>
</organism>